<evidence type="ECO:0000256" key="2">
    <source>
        <dbReference type="ARBA" id="ARBA00023002"/>
    </source>
</evidence>
<protein>
    <submittedName>
        <fullName evidence="4">Unannotated protein</fullName>
    </submittedName>
</protein>
<dbReference type="InterPro" id="IPR020828">
    <property type="entry name" value="GlycerAld_3-P_DH_NAD(P)-bd"/>
</dbReference>
<dbReference type="SMART" id="SM00846">
    <property type="entry name" value="Gp_dh_N"/>
    <property type="match status" value="1"/>
</dbReference>
<dbReference type="InterPro" id="IPR020829">
    <property type="entry name" value="GlycerAld_3-P_DH_cat"/>
</dbReference>
<dbReference type="AlphaFoldDB" id="A0A6J7KDP2"/>
<evidence type="ECO:0000256" key="1">
    <source>
        <dbReference type="ARBA" id="ARBA00007406"/>
    </source>
</evidence>
<dbReference type="CDD" id="cd18126">
    <property type="entry name" value="GAPDH_I_C"/>
    <property type="match status" value="1"/>
</dbReference>
<dbReference type="Pfam" id="PF00044">
    <property type="entry name" value="Gp_dh_N"/>
    <property type="match status" value="1"/>
</dbReference>
<dbReference type="PIRSF" id="PIRSF000149">
    <property type="entry name" value="GAP_DH"/>
    <property type="match status" value="1"/>
</dbReference>
<dbReference type="GO" id="GO:0016620">
    <property type="term" value="F:oxidoreductase activity, acting on the aldehyde or oxo group of donors, NAD or NADP as acceptor"/>
    <property type="evidence" value="ECO:0007669"/>
    <property type="project" value="InterPro"/>
</dbReference>
<accession>A0A6J7KDP2</accession>
<name>A0A6J7KDP2_9ZZZZ</name>
<dbReference type="Pfam" id="PF02800">
    <property type="entry name" value="Gp_dh_C"/>
    <property type="match status" value="1"/>
</dbReference>
<evidence type="ECO:0000259" key="3">
    <source>
        <dbReference type="SMART" id="SM00846"/>
    </source>
</evidence>
<dbReference type="InterPro" id="IPR036291">
    <property type="entry name" value="NAD(P)-bd_dom_sf"/>
</dbReference>
<keyword evidence="2" id="KW-0560">Oxidoreductase</keyword>
<dbReference type="Gene3D" id="3.40.50.720">
    <property type="entry name" value="NAD(P)-binding Rossmann-like Domain"/>
    <property type="match status" value="1"/>
</dbReference>
<dbReference type="GO" id="GO:0051287">
    <property type="term" value="F:NAD binding"/>
    <property type="evidence" value="ECO:0007669"/>
    <property type="project" value="InterPro"/>
</dbReference>
<dbReference type="InterPro" id="IPR020830">
    <property type="entry name" value="GlycerAld_3-P_DH_AS"/>
</dbReference>
<dbReference type="Gene3D" id="3.30.360.10">
    <property type="entry name" value="Dihydrodipicolinate Reductase, domain 2"/>
    <property type="match status" value="1"/>
</dbReference>
<proteinExistence type="inferred from homology"/>
<dbReference type="PROSITE" id="PS00071">
    <property type="entry name" value="GAPDH"/>
    <property type="match status" value="1"/>
</dbReference>
<sequence>MAVRVGINGFGRIGRSFTRAILARGAESGIELVAVNDPFGDSETAAFLLKHDSVGGMLANAVAVSPNGFSIDGVNIKKLESKNPADVPWGDEGVDVVIESTGVFTARDGAAGHLAGGAKRVIISAPSNDADVTICMGVNDDAYDAALHTVISNASCTTNCLAPLAKVLDDSYGIEKGFMTTVHAYTSDQSLQDLAATSRSGKPDLRRMRAAALSIIPSSTGAARAIGLVLPQLKGRLDGMALRVPTPTGSITDLTVELRKGASPEEINAAFAAAAANPAFRGVLQYSEEPLVSADIVGNASSCIFSAVDTSANGNLVKVLGWYDNEWGYSNRLVDLVRFIG</sequence>
<dbReference type="SUPFAM" id="SSF51735">
    <property type="entry name" value="NAD(P)-binding Rossmann-fold domains"/>
    <property type="match status" value="1"/>
</dbReference>
<dbReference type="GO" id="GO:0006006">
    <property type="term" value="P:glucose metabolic process"/>
    <property type="evidence" value="ECO:0007669"/>
    <property type="project" value="InterPro"/>
</dbReference>
<dbReference type="FunFam" id="3.30.360.10:FF:000002">
    <property type="entry name" value="Glyceraldehyde-3-phosphate dehydrogenase"/>
    <property type="match status" value="1"/>
</dbReference>
<organism evidence="4">
    <name type="scientific">freshwater metagenome</name>
    <dbReference type="NCBI Taxonomy" id="449393"/>
    <lineage>
        <taxon>unclassified sequences</taxon>
        <taxon>metagenomes</taxon>
        <taxon>ecological metagenomes</taxon>
    </lineage>
</organism>
<reference evidence="4" key="1">
    <citation type="submission" date="2020-05" db="EMBL/GenBank/DDBJ databases">
        <authorList>
            <person name="Chiriac C."/>
            <person name="Salcher M."/>
            <person name="Ghai R."/>
            <person name="Kavagutti S V."/>
        </authorList>
    </citation>
    <scope>NUCLEOTIDE SEQUENCE</scope>
</reference>
<dbReference type="PRINTS" id="PR00078">
    <property type="entry name" value="G3PDHDRGNASE"/>
</dbReference>
<dbReference type="SUPFAM" id="SSF55347">
    <property type="entry name" value="Glyceraldehyde-3-phosphate dehydrogenase-like, C-terminal domain"/>
    <property type="match status" value="1"/>
</dbReference>
<dbReference type="InterPro" id="IPR006424">
    <property type="entry name" value="Glyceraldehyde-3-P_DH_1"/>
</dbReference>
<dbReference type="CDD" id="cd05214">
    <property type="entry name" value="GAPDH_I_N"/>
    <property type="match status" value="1"/>
</dbReference>
<dbReference type="NCBIfam" id="TIGR01534">
    <property type="entry name" value="GAPDH-I"/>
    <property type="match status" value="1"/>
</dbReference>
<gene>
    <name evidence="4" type="ORF">UFOPK3789_00882</name>
</gene>
<dbReference type="InterPro" id="IPR020831">
    <property type="entry name" value="GlycerAld/Erythrose_P_DH"/>
</dbReference>
<feature type="domain" description="Glyceraldehyde 3-phosphate dehydrogenase NAD(P) binding" evidence="3">
    <location>
        <begin position="3"/>
        <end position="156"/>
    </location>
</feature>
<dbReference type="EMBL" id="CAFBNL010000045">
    <property type="protein sequence ID" value="CAB4954210.1"/>
    <property type="molecule type" value="Genomic_DNA"/>
</dbReference>
<dbReference type="GO" id="GO:0050661">
    <property type="term" value="F:NADP binding"/>
    <property type="evidence" value="ECO:0007669"/>
    <property type="project" value="InterPro"/>
</dbReference>
<dbReference type="FunFam" id="3.40.50.720:FF:000001">
    <property type="entry name" value="Glyceraldehyde-3-phosphate dehydrogenase"/>
    <property type="match status" value="1"/>
</dbReference>
<comment type="similarity">
    <text evidence="1">Belongs to the glyceraldehyde-3-phosphate dehydrogenase family.</text>
</comment>
<dbReference type="PANTHER" id="PTHR43148">
    <property type="entry name" value="GLYCERALDEHYDE-3-PHOSPHATE DEHYDROGENASE 2"/>
    <property type="match status" value="1"/>
</dbReference>
<evidence type="ECO:0000313" key="4">
    <source>
        <dbReference type="EMBL" id="CAB4954210.1"/>
    </source>
</evidence>